<sequence length="82" mass="9552">MTNQNVLTSYQKPRISSKVKLAHHRTTKLFFKIARKTNIQISIHPLQYYQSPRFYQYNSCSETSISLNNPKTQGRSSNNTCI</sequence>
<reference evidence="3" key="3">
    <citation type="submission" date="2015-04" db="UniProtKB">
        <authorList>
            <consortium name="EnsemblPlants"/>
        </authorList>
    </citation>
    <scope>IDENTIFICATION</scope>
    <source>
        <strain evidence="3">cv. Jemalong A17</strain>
    </source>
</reference>
<keyword evidence="4" id="KW-1185">Reference proteome</keyword>
<evidence type="ECO:0000313" key="2">
    <source>
        <dbReference type="EMBL" id="RHN67136.1"/>
    </source>
</evidence>
<reference evidence="1 4" key="1">
    <citation type="journal article" date="2011" name="Nature">
        <title>The Medicago genome provides insight into the evolution of rhizobial symbioses.</title>
        <authorList>
            <person name="Young N.D."/>
            <person name="Debelle F."/>
            <person name="Oldroyd G.E."/>
            <person name="Geurts R."/>
            <person name="Cannon S.B."/>
            <person name="Udvardi M.K."/>
            <person name="Benedito V.A."/>
            <person name="Mayer K.F."/>
            <person name="Gouzy J."/>
            <person name="Schoof H."/>
            <person name="Van de Peer Y."/>
            <person name="Proost S."/>
            <person name="Cook D.R."/>
            <person name="Meyers B.C."/>
            <person name="Spannagl M."/>
            <person name="Cheung F."/>
            <person name="De Mita S."/>
            <person name="Krishnakumar V."/>
            <person name="Gundlach H."/>
            <person name="Zhou S."/>
            <person name="Mudge J."/>
            <person name="Bharti A.K."/>
            <person name="Murray J.D."/>
            <person name="Naoumkina M.A."/>
            <person name="Rosen B."/>
            <person name="Silverstein K.A."/>
            <person name="Tang H."/>
            <person name="Rombauts S."/>
            <person name="Zhao P.X."/>
            <person name="Zhou P."/>
            <person name="Barbe V."/>
            <person name="Bardou P."/>
            <person name="Bechner M."/>
            <person name="Bellec A."/>
            <person name="Berger A."/>
            <person name="Berges H."/>
            <person name="Bidwell S."/>
            <person name="Bisseling T."/>
            <person name="Choisne N."/>
            <person name="Couloux A."/>
            <person name="Denny R."/>
            <person name="Deshpande S."/>
            <person name="Dai X."/>
            <person name="Doyle J.J."/>
            <person name="Dudez A.M."/>
            <person name="Farmer A.D."/>
            <person name="Fouteau S."/>
            <person name="Franken C."/>
            <person name="Gibelin C."/>
            <person name="Gish J."/>
            <person name="Goldstein S."/>
            <person name="Gonzalez A.J."/>
            <person name="Green P.J."/>
            <person name="Hallab A."/>
            <person name="Hartog M."/>
            <person name="Hua A."/>
            <person name="Humphray S.J."/>
            <person name="Jeong D.H."/>
            <person name="Jing Y."/>
            <person name="Jocker A."/>
            <person name="Kenton S.M."/>
            <person name="Kim D.J."/>
            <person name="Klee K."/>
            <person name="Lai H."/>
            <person name="Lang C."/>
            <person name="Lin S."/>
            <person name="Macmil S.L."/>
            <person name="Magdelenat G."/>
            <person name="Matthews L."/>
            <person name="McCorrison J."/>
            <person name="Monaghan E.L."/>
            <person name="Mun J.H."/>
            <person name="Najar F.Z."/>
            <person name="Nicholson C."/>
            <person name="Noirot C."/>
            <person name="O'Bleness M."/>
            <person name="Paule C.R."/>
            <person name="Poulain J."/>
            <person name="Prion F."/>
            <person name="Qin B."/>
            <person name="Qu C."/>
            <person name="Retzel E.F."/>
            <person name="Riddle C."/>
            <person name="Sallet E."/>
            <person name="Samain S."/>
            <person name="Samson N."/>
            <person name="Sanders I."/>
            <person name="Saurat O."/>
            <person name="Scarpelli C."/>
            <person name="Schiex T."/>
            <person name="Segurens B."/>
            <person name="Severin A.J."/>
            <person name="Sherrier D.J."/>
            <person name="Shi R."/>
            <person name="Sims S."/>
            <person name="Singer S.R."/>
            <person name="Sinharoy S."/>
            <person name="Sterck L."/>
            <person name="Viollet A."/>
            <person name="Wang B.B."/>
            <person name="Wang K."/>
            <person name="Wang M."/>
            <person name="Wang X."/>
            <person name="Warfsmann J."/>
            <person name="Weissenbach J."/>
            <person name="White D.D."/>
            <person name="White J.D."/>
            <person name="Wiley G.B."/>
            <person name="Wincker P."/>
            <person name="Xing Y."/>
            <person name="Yang L."/>
            <person name="Yao Z."/>
            <person name="Ying F."/>
            <person name="Zhai J."/>
            <person name="Zhou L."/>
            <person name="Zuber A."/>
            <person name="Denarie J."/>
            <person name="Dixon R.A."/>
            <person name="May G.D."/>
            <person name="Schwartz D.C."/>
            <person name="Rogers J."/>
            <person name="Quetier F."/>
            <person name="Town C.D."/>
            <person name="Roe B.A."/>
        </authorList>
    </citation>
    <scope>NUCLEOTIDE SEQUENCE [LARGE SCALE GENOMIC DNA]</scope>
    <source>
        <strain evidence="1">A17</strain>
        <strain evidence="3 4">cv. Jemalong A17</strain>
    </source>
</reference>
<evidence type="ECO:0000313" key="3">
    <source>
        <dbReference type="EnsemblPlants" id="KEH33861"/>
    </source>
</evidence>
<accession>A0A072UWU9</accession>
<dbReference type="Proteomes" id="UP000002051">
    <property type="component" value="Chromosome 3"/>
</dbReference>
<dbReference type="EMBL" id="PSQE01000003">
    <property type="protein sequence ID" value="RHN67136.1"/>
    <property type="molecule type" value="Genomic_DNA"/>
</dbReference>
<dbReference type="Proteomes" id="UP000265566">
    <property type="component" value="Chromosome 3"/>
</dbReference>
<evidence type="ECO:0000313" key="4">
    <source>
        <dbReference type="Proteomes" id="UP000002051"/>
    </source>
</evidence>
<organism evidence="1 4">
    <name type="scientific">Medicago truncatula</name>
    <name type="common">Barrel medic</name>
    <name type="synonym">Medicago tribuloides</name>
    <dbReference type="NCBI Taxonomy" id="3880"/>
    <lineage>
        <taxon>Eukaryota</taxon>
        <taxon>Viridiplantae</taxon>
        <taxon>Streptophyta</taxon>
        <taxon>Embryophyta</taxon>
        <taxon>Tracheophyta</taxon>
        <taxon>Spermatophyta</taxon>
        <taxon>Magnoliopsida</taxon>
        <taxon>eudicotyledons</taxon>
        <taxon>Gunneridae</taxon>
        <taxon>Pentapetalae</taxon>
        <taxon>rosids</taxon>
        <taxon>fabids</taxon>
        <taxon>Fabales</taxon>
        <taxon>Fabaceae</taxon>
        <taxon>Papilionoideae</taxon>
        <taxon>50 kb inversion clade</taxon>
        <taxon>NPAAA clade</taxon>
        <taxon>Hologalegina</taxon>
        <taxon>IRL clade</taxon>
        <taxon>Trifolieae</taxon>
        <taxon>Medicago</taxon>
    </lineage>
</organism>
<dbReference type="EnsemblPlants" id="KEH33861">
    <property type="protein sequence ID" value="KEH33861"/>
    <property type="gene ID" value="MTR_3g052980"/>
</dbReference>
<reference evidence="2" key="4">
    <citation type="journal article" date="2018" name="Nat. Plants">
        <title>Whole-genome landscape of Medicago truncatula symbiotic genes.</title>
        <authorList>
            <person name="Pecrix Y."/>
            <person name="Gamas P."/>
            <person name="Carrere S."/>
        </authorList>
    </citation>
    <scope>NUCLEOTIDE SEQUENCE</scope>
    <source>
        <tissue evidence="2">Leaves</tissue>
    </source>
</reference>
<reference evidence="1 4" key="2">
    <citation type="journal article" date="2014" name="BMC Genomics">
        <title>An improved genome release (version Mt4.0) for the model legume Medicago truncatula.</title>
        <authorList>
            <person name="Tang H."/>
            <person name="Krishnakumar V."/>
            <person name="Bidwell S."/>
            <person name="Rosen B."/>
            <person name="Chan A."/>
            <person name="Zhou S."/>
            <person name="Gentzbittel L."/>
            <person name="Childs K.L."/>
            <person name="Yandell M."/>
            <person name="Gundlach H."/>
            <person name="Mayer K.F."/>
            <person name="Schwartz D.C."/>
            <person name="Town C.D."/>
        </authorList>
    </citation>
    <scope>GENOME REANNOTATION</scope>
    <source>
        <strain evidence="1">A17</strain>
        <strain evidence="3 4">cv. Jemalong A17</strain>
    </source>
</reference>
<name>A0A072UWU9_MEDTR</name>
<gene>
    <name evidence="1" type="ordered locus">MTR_3g052980</name>
    <name evidence="2" type="ORF">MtrunA17_Chr3g0099471</name>
</gene>
<proteinExistence type="predicted"/>
<dbReference type="HOGENOM" id="CLU_2561741_0_0_1"/>
<evidence type="ECO:0000313" key="1">
    <source>
        <dbReference type="EMBL" id="KEH33861.1"/>
    </source>
</evidence>
<protein>
    <submittedName>
        <fullName evidence="1 3">Uncharacterized protein</fullName>
    </submittedName>
</protein>
<dbReference type="AlphaFoldDB" id="A0A072UWU9"/>
<dbReference type="Gramene" id="rna15285">
    <property type="protein sequence ID" value="RHN67136.1"/>
    <property type="gene ID" value="gene15285"/>
</dbReference>
<dbReference type="EMBL" id="CM001219">
    <property type="protein sequence ID" value="KEH33861.1"/>
    <property type="molecule type" value="Genomic_DNA"/>
</dbReference>